<evidence type="ECO:0000313" key="3">
    <source>
        <dbReference type="EMBL" id="TDG48555.1"/>
    </source>
</evidence>
<feature type="compositionally biased region" description="Pro residues" evidence="2">
    <location>
        <begin position="95"/>
        <end position="117"/>
    </location>
</feature>
<dbReference type="InterPro" id="IPR005552">
    <property type="entry name" value="Scramblase"/>
</dbReference>
<keyword evidence="4" id="KW-1185">Reference proteome</keyword>
<evidence type="ECO:0000256" key="2">
    <source>
        <dbReference type="SAM" id="MobiDB-lite"/>
    </source>
</evidence>
<organism evidence="3 4">
    <name type="scientific">Drosophila navojoa</name>
    <name type="common">Fruit fly</name>
    <dbReference type="NCBI Taxonomy" id="7232"/>
    <lineage>
        <taxon>Eukaryota</taxon>
        <taxon>Metazoa</taxon>
        <taxon>Ecdysozoa</taxon>
        <taxon>Arthropoda</taxon>
        <taxon>Hexapoda</taxon>
        <taxon>Insecta</taxon>
        <taxon>Pterygota</taxon>
        <taxon>Neoptera</taxon>
        <taxon>Endopterygota</taxon>
        <taxon>Diptera</taxon>
        <taxon>Brachycera</taxon>
        <taxon>Muscomorpha</taxon>
        <taxon>Ephydroidea</taxon>
        <taxon>Drosophilidae</taxon>
        <taxon>Drosophila</taxon>
    </lineage>
</organism>
<dbReference type="OMA" id="CDWMSIP"/>
<dbReference type="EMBL" id="LSRL02000032">
    <property type="protein sequence ID" value="TDG48555.1"/>
    <property type="molecule type" value="Genomic_DNA"/>
</dbReference>
<proteinExistence type="inferred from homology"/>
<protein>
    <recommendedName>
        <fullName evidence="5">Phospholipid scramblase</fullName>
    </recommendedName>
</protein>
<dbReference type="InterPro" id="IPR025659">
    <property type="entry name" value="Tubby-like_C"/>
</dbReference>
<comment type="caution">
    <text evidence="3">The sequence shown here is derived from an EMBL/GenBank/DDBJ whole genome shotgun (WGS) entry which is preliminary data.</text>
</comment>
<feature type="compositionally biased region" description="Pro residues" evidence="2">
    <location>
        <begin position="27"/>
        <end position="52"/>
    </location>
</feature>
<accession>A0A484BL49</accession>
<feature type="region of interest" description="Disordered" evidence="2">
    <location>
        <begin position="1"/>
        <end position="144"/>
    </location>
</feature>
<dbReference type="SUPFAM" id="SSF54518">
    <property type="entry name" value="Tubby C-terminal domain-like"/>
    <property type="match status" value="1"/>
</dbReference>
<dbReference type="Proteomes" id="UP000295192">
    <property type="component" value="Unassembled WGS sequence"/>
</dbReference>
<evidence type="ECO:0000313" key="4">
    <source>
        <dbReference type="Proteomes" id="UP000295192"/>
    </source>
</evidence>
<evidence type="ECO:0008006" key="5">
    <source>
        <dbReference type="Google" id="ProtNLM"/>
    </source>
</evidence>
<sequence>MNNINKGGYVPPGYYPPNAPPAEGAPYAPPASAPYAPPNAPYPPGPPHPQPQPVNYGFTPGPPQGGYAPVPQMPAGEPNYGGQAPFGAGGGAPPYGYPPGPAGPPQPFGYPPGPAGPQQPIISQPGMPPAQPHPGMGPGGPAVSAMSVPNTVAAATAPASSPNYLSTLDLTKNESGDQRDATSGGASSGSKVLRFIWHSLYSQYNFFCTRSKTLKQLVCREANKPLPKKFRHTMRLNKSAKRKGYEFYISDEDRRLQICRGDWMSIPSGIPNCPRGLEYLTSIDQLLVKQKVELLEAFTGFETNNKFSIKNALGQKVYYAVEDNDCCTRNMCGPARPFDMKIFDNFQQEVIHLHRPLACSACCFPCCLQTMEVSAPPGNVIGSIEQEWSICSPSFRILNHLGDTVLRIEGPFCTFSLCGDVEFNIVSLTGAKVGKISKQWSGLAREIFTDADFFGITFPLDLDVRMKAVLLGATFLIDAMFFEKSGNREGDTPGMF</sequence>
<dbReference type="GO" id="GO:0005886">
    <property type="term" value="C:plasma membrane"/>
    <property type="evidence" value="ECO:0007669"/>
    <property type="project" value="TreeGrafter"/>
</dbReference>
<dbReference type="PANTHER" id="PTHR23248">
    <property type="entry name" value="PHOSPHOLIPID SCRAMBLASE-RELATED"/>
    <property type="match status" value="1"/>
</dbReference>
<comment type="similarity">
    <text evidence="1">Belongs to the phospholipid scramblase family.</text>
</comment>
<evidence type="ECO:0000256" key="1">
    <source>
        <dbReference type="ARBA" id="ARBA00005350"/>
    </source>
</evidence>
<dbReference type="STRING" id="7232.A0A484BL49"/>
<dbReference type="AlphaFoldDB" id="A0A484BL49"/>
<reference evidence="3 4" key="1">
    <citation type="journal article" date="2019" name="J. Hered.">
        <title>An Improved Genome Assembly for Drosophila navojoa, the Basal Species in the mojavensis Cluster.</title>
        <authorList>
            <person name="Vanderlinde T."/>
            <person name="Dupim E.G."/>
            <person name="Nazario-Yepiz N.O."/>
            <person name="Carvalho A.B."/>
        </authorList>
    </citation>
    <scope>NUCLEOTIDE SEQUENCE [LARGE SCALE GENOMIC DNA]</scope>
    <source>
        <strain evidence="3">Navoj_Jal97</strain>
        <tissue evidence="3">Whole organism</tissue>
    </source>
</reference>
<dbReference type="PANTHER" id="PTHR23248:SF9">
    <property type="entry name" value="PHOSPHOLIPID SCRAMBLASE"/>
    <property type="match status" value="1"/>
</dbReference>
<dbReference type="OrthoDB" id="191150at2759"/>
<name>A0A484BL49_DRONA</name>
<gene>
    <name evidence="3" type="ORF">AWZ03_005099</name>
</gene>
<dbReference type="Pfam" id="PF03803">
    <property type="entry name" value="Scramblase"/>
    <property type="match status" value="1"/>
</dbReference>
<feature type="region of interest" description="Disordered" evidence="2">
    <location>
        <begin position="156"/>
        <end position="188"/>
    </location>
</feature>
<feature type="compositionally biased region" description="Basic and acidic residues" evidence="2">
    <location>
        <begin position="171"/>
        <end position="180"/>
    </location>
</feature>
<dbReference type="GO" id="GO:0017128">
    <property type="term" value="F:phospholipid scramblase activity"/>
    <property type="evidence" value="ECO:0007669"/>
    <property type="project" value="InterPro"/>
</dbReference>